<feature type="compositionally biased region" description="Low complexity" evidence="1">
    <location>
        <begin position="71"/>
        <end position="84"/>
    </location>
</feature>
<sequence length="126" mass="13492">MAALDYLRGAGLAVELEGERLRVTPADRITADLRQFVRDHRAELLAELSAANDAQPASEPPQAPAAPTPAPAAESAPEAASEPTRNAWTITRGGKPICRMVGAPCIRSEALADARWRWPDADILEN</sequence>
<dbReference type="Pfam" id="PF18563">
    <property type="entry name" value="TubC_N"/>
    <property type="match status" value="1"/>
</dbReference>
<reference evidence="3 4" key="1">
    <citation type="submission" date="2021-06" db="EMBL/GenBank/DDBJ databases">
        <title>Differences between aerobic and microaerobic xylene degrading microbial communities.</title>
        <authorList>
            <person name="Banerjee S."/>
            <person name="Tancsics A."/>
        </authorList>
    </citation>
    <scope>NUCLEOTIDE SEQUENCE [LARGE SCALE GENOMIC DNA]</scope>
    <source>
        <strain evidence="3 4">MAP12</strain>
    </source>
</reference>
<keyword evidence="4" id="KW-1185">Reference proteome</keyword>
<comment type="caution">
    <text evidence="3">The sequence shown here is derived from an EMBL/GenBank/DDBJ whole genome shotgun (WGS) entry which is preliminary data.</text>
</comment>
<protein>
    <recommendedName>
        <fullName evidence="2">TubC N-terminal docking domain-containing protein</fullName>
    </recommendedName>
</protein>
<dbReference type="EMBL" id="JAHRGL010000018">
    <property type="protein sequence ID" value="MBV2132707.1"/>
    <property type="molecule type" value="Genomic_DNA"/>
</dbReference>
<evidence type="ECO:0000256" key="1">
    <source>
        <dbReference type="SAM" id="MobiDB-lite"/>
    </source>
</evidence>
<dbReference type="Proteomes" id="UP000813068">
    <property type="component" value="Unassembled WGS sequence"/>
</dbReference>
<feature type="region of interest" description="Disordered" evidence="1">
    <location>
        <begin position="48"/>
        <end position="91"/>
    </location>
</feature>
<dbReference type="RefSeq" id="WP_217681175.1">
    <property type="nucleotide sequence ID" value="NZ_JAHRGL010000018.1"/>
</dbReference>
<name>A0ABS6MWR7_9GAMM</name>
<proteinExistence type="predicted"/>
<evidence type="ECO:0000313" key="4">
    <source>
        <dbReference type="Proteomes" id="UP000813068"/>
    </source>
</evidence>
<feature type="compositionally biased region" description="Pro residues" evidence="1">
    <location>
        <begin position="58"/>
        <end position="70"/>
    </location>
</feature>
<evidence type="ECO:0000313" key="3">
    <source>
        <dbReference type="EMBL" id="MBV2132707.1"/>
    </source>
</evidence>
<evidence type="ECO:0000259" key="2">
    <source>
        <dbReference type="Pfam" id="PF18563"/>
    </source>
</evidence>
<gene>
    <name evidence="3" type="ORF">KRX52_07800</name>
</gene>
<feature type="domain" description="TubC N-terminal docking" evidence="2">
    <location>
        <begin position="4"/>
        <end position="47"/>
    </location>
</feature>
<accession>A0ABS6MWR7</accession>
<organism evidence="3 4">
    <name type="scientific">Geopseudomonas aromaticivorans</name>
    <dbReference type="NCBI Taxonomy" id="2849492"/>
    <lineage>
        <taxon>Bacteria</taxon>
        <taxon>Pseudomonadati</taxon>
        <taxon>Pseudomonadota</taxon>
        <taxon>Gammaproteobacteria</taxon>
        <taxon>Pseudomonadales</taxon>
        <taxon>Pseudomonadaceae</taxon>
        <taxon>Geopseudomonas</taxon>
    </lineage>
</organism>
<dbReference type="InterPro" id="IPR041464">
    <property type="entry name" value="TubC_N"/>
</dbReference>